<protein>
    <submittedName>
        <fullName evidence="8">Cell wall glucanase</fullName>
    </submittedName>
</protein>
<keyword evidence="6" id="KW-0378">Hydrolase</keyword>
<dbReference type="AlphaFoldDB" id="A0AA38RU65"/>
<dbReference type="PANTHER" id="PTHR16631:SF14">
    <property type="entry name" value="FAMILY 17 GLUCOSIDASE SCW10-RELATED"/>
    <property type="match status" value="1"/>
</dbReference>
<dbReference type="GO" id="GO:0005975">
    <property type="term" value="P:carbohydrate metabolic process"/>
    <property type="evidence" value="ECO:0007669"/>
    <property type="project" value="InterPro"/>
</dbReference>
<dbReference type="Proteomes" id="UP001174694">
    <property type="component" value="Unassembled WGS sequence"/>
</dbReference>
<dbReference type="PANTHER" id="PTHR16631">
    <property type="entry name" value="GLUCAN 1,3-BETA-GLUCOSIDASE"/>
    <property type="match status" value="1"/>
</dbReference>
<reference evidence="8" key="1">
    <citation type="submission" date="2022-07" db="EMBL/GenBank/DDBJ databases">
        <title>Fungi with potential for degradation of polypropylene.</title>
        <authorList>
            <person name="Gostincar C."/>
        </authorList>
    </citation>
    <scope>NUCLEOTIDE SEQUENCE</scope>
    <source>
        <strain evidence="8">EXF-13308</strain>
    </source>
</reference>
<accession>A0AA38RU65</accession>
<proteinExistence type="inferred from homology"/>
<keyword evidence="5" id="KW-0732">Signal</keyword>
<evidence type="ECO:0000313" key="9">
    <source>
        <dbReference type="Proteomes" id="UP001174694"/>
    </source>
</evidence>
<keyword evidence="3" id="KW-0134">Cell wall</keyword>
<dbReference type="Pfam" id="PF00332">
    <property type="entry name" value="Glyco_hydro_17"/>
    <property type="match status" value="1"/>
</dbReference>
<sequence length="388" mass="40487">MDMIMRAALTGSGPGNGLHRRLHASALISTAGERVTIVDVDMSVATEIPEIIVFVDPNGTPVSTSQAVAVLVPAESTSAPTGLSTPALRSIGTLGDLVHTPSVPTHPPADGVAVVAAAAAAGSNLPGIAYAPYNSDGSCKSANQVVADFRVLAPDFALVRVYGVDCDQVPKVLAAAADTSMRVMLGIFSLDNLGDEVAILSKAVGGDWSLVDTVSVGNELVNNGQASPTQVINALNAARQMLRQAGWQGPVVTVDTFVAHLAHPELCQASDYCAANIHPFFDPNTAAPQAGVFVSNMMARMRQNMGNTPQRIVVTESGWPWQGNSNGQAVPGMDHQQDAVSSIRASFASSPRDLILFSAFNDAWKKAEAGTFYAEQFWGINGANAPQI</sequence>
<dbReference type="SUPFAM" id="SSF51445">
    <property type="entry name" value="(Trans)glycosidases"/>
    <property type="match status" value="1"/>
</dbReference>
<name>A0AA38RU65_9PEZI</name>
<gene>
    <name evidence="8" type="ORF">NKR23_g4754</name>
</gene>
<dbReference type="EMBL" id="JANBVO010000012">
    <property type="protein sequence ID" value="KAJ9148568.1"/>
    <property type="molecule type" value="Genomic_DNA"/>
</dbReference>
<evidence type="ECO:0000256" key="5">
    <source>
        <dbReference type="ARBA" id="ARBA00022729"/>
    </source>
</evidence>
<evidence type="ECO:0000256" key="7">
    <source>
        <dbReference type="RuleBase" id="RU004335"/>
    </source>
</evidence>
<evidence type="ECO:0000256" key="2">
    <source>
        <dbReference type="ARBA" id="ARBA00008773"/>
    </source>
</evidence>
<comment type="caution">
    <text evidence="8">The sequence shown here is derived from an EMBL/GenBank/DDBJ whole genome shotgun (WGS) entry which is preliminary data.</text>
</comment>
<keyword evidence="4" id="KW-0964">Secreted</keyword>
<organism evidence="8 9">
    <name type="scientific">Pleurostoma richardsiae</name>
    <dbReference type="NCBI Taxonomy" id="41990"/>
    <lineage>
        <taxon>Eukaryota</taxon>
        <taxon>Fungi</taxon>
        <taxon>Dikarya</taxon>
        <taxon>Ascomycota</taxon>
        <taxon>Pezizomycotina</taxon>
        <taxon>Sordariomycetes</taxon>
        <taxon>Sordariomycetidae</taxon>
        <taxon>Calosphaeriales</taxon>
        <taxon>Pleurostomataceae</taxon>
        <taxon>Pleurostoma</taxon>
    </lineage>
</organism>
<evidence type="ECO:0000256" key="1">
    <source>
        <dbReference type="ARBA" id="ARBA00004191"/>
    </source>
</evidence>
<dbReference type="GO" id="GO:0071555">
    <property type="term" value="P:cell wall organization"/>
    <property type="evidence" value="ECO:0007669"/>
    <property type="project" value="TreeGrafter"/>
</dbReference>
<dbReference type="GO" id="GO:0009986">
    <property type="term" value="C:cell surface"/>
    <property type="evidence" value="ECO:0007669"/>
    <property type="project" value="TreeGrafter"/>
</dbReference>
<dbReference type="GO" id="GO:0042973">
    <property type="term" value="F:glucan endo-1,3-beta-D-glucosidase activity"/>
    <property type="evidence" value="ECO:0007669"/>
    <property type="project" value="TreeGrafter"/>
</dbReference>
<evidence type="ECO:0000256" key="3">
    <source>
        <dbReference type="ARBA" id="ARBA00022512"/>
    </source>
</evidence>
<evidence type="ECO:0000256" key="4">
    <source>
        <dbReference type="ARBA" id="ARBA00022525"/>
    </source>
</evidence>
<evidence type="ECO:0000313" key="8">
    <source>
        <dbReference type="EMBL" id="KAJ9148568.1"/>
    </source>
</evidence>
<evidence type="ECO:0000256" key="6">
    <source>
        <dbReference type="ARBA" id="ARBA00022801"/>
    </source>
</evidence>
<keyword evidence="9" id="KW-1185">Reference proteome</keyword>
<comment type="similarity">
    <text evidence="2 7">Belongs to the glycosyl hydrolase 17 family.</text>
</comment>
<dbReference type="GO" id="GO:0005576">
    <property type="term" value="C:extracellular region"/>
    <property type="evidence" value="ECO:0007669"/>
    <property type="project" value="TreeGrafter"/>
</dbReference>
<dbReference type="GO" id="GO:0009277">
    <property type="term" value="C:fungal-type cell wall"/>
    <property type="evidence" value="ECO:0007669"/>
    <property type="project" value="TreeGrafter"/>
</dbReference>
<dbReference type="Gene3D" id="3.20.20.80">
    <property type="entry name" value="Glycosidases"/>
    <property type="match status" value="2"/>
</dbReference>
<comment type="subcellular location">
    <subcellularLocation>
        <location evidence="1">Secreted</location>
        <location evidence="1">Cell wall</location>
    </subcellularLocation>
</comment>
<dbReference type="InterPro" id="IPR000490">
    <property type="entry name" value="Glyco_hydro_17"/>
</dbReference>
<dbReference type="InterPro" id="IPR050732">
    <property type="entry name" value="Beta-glucan_modifiers"/>
</dbReference>
<dbReference type="InterPro" id="IPR017853">
    <property type="entry name" value="GH"/>
</dbReference>